<evidence type="ECO:0000256" key="1">
    <source>
        <dbReference type="SAM" id="MobiDB-lite"/>
    </source>
</evidence>
<accession>A0A8E2FA73</accession>
<protein>
    <submittedName>
        <fullName evidence="3">Uncharacterized protein</fullName>
    </submittedName>
</protein>
<dbReference type="PANTHER" id="PTHR40623">
    <property type="entry name" value="INTEGRAL MEMBRANE PROTEIN"/>
    <property type="match status" value="1"/>
</dbReference>
<feature type="region of interest" description="Disordered" evidence="1">
    <location>
        <begin position="127"/>
        <end position="162"/>
    </location>
</feature>
<keyword evidence="2" id="KW-0472">Membrane</keyword>
<feature type="compositionally biased region" description="Polar residues" evidence="1">
    <location>
        <begin position="266"/>
        <end position="277"/>
    </location>
</feature>
<evidence type="ECO:0000313" key="4">
    <source>
        <dbReference type="Proteomes" id="UP000250140"/>
    </source>
</evidence>
<evidence type="ECO:0000256" key="2">
    <source>
        <dbReference type="SAM" id="Phobius"/>
    </source>
</evidence>
<feature type="compositionally biased region" description="Pro residues" evidence="1">
    <location>
        <begin position="283"/>
        <end position="293"/>
    </location>
</feature>
<gene>
    <name evidence="3" type="ORF">AOQ84DRAFT_395493</name>
</gene>
<dbReference type="PANTHER" id="PTHR40623:SF1">
    <property type="match status" value="1"/>
</dbReference>
<dbReference type="AlphaFoldDB" id="A0A8E2FA73"/>
<evidence type="ECO:0000313" key="3">
    <source>
        <dbReference type="EMBL" id="OCL12748.1"/>
    </source>
</evidence>
<feature type="region of interest" description="Disordered" evidence="1">
    <location>
        <begin position="177"/>
        <end position="337"/>
    </location>
</feature>
<proteinExistence type="predicted"/>
<feature type="transmembrane region" description="Helical" evidence="2">
    <location>
        <begin position="13"/>
        <end position="34"/>
    </location>
</feature>
<organism evidence="3 4">
    <name type="scientific">Glonium stellatum</name>
    <dbReference type="NCBI Taxonomy" id="574774"/>
    <lineage>
        <taxon>Eukaryota</taxon>
        <taxon>Fungi</taxon>
        <taxon>Dikarya</taxon>
        <taxon>Ascomycota</taxon>
        <taxon>Pezizomycotina</taxon>
        <taxon>Dothideomycetes</taxon>
        <taxon>Pleosporomycetidae</taxon>
        <taxon>Gloniales</taxon>
        <taxon>Gloniaceae</taxon>
        <taxon>Glonium</taxon>
    </lineage>
</organism>
<dbReference type="OrthoDB" id="5361354at2759"/>
<feature type="compositionally biased region" description="Low complexity" evidence="1">
    <location>
        <begin position="212"/>
        <end position="226"/>
    </location>
</feature>
<name>A0A8E2FA73_9PEZI</name>
<feature type="compositionally biased region" description="Polar residues" evidence="1">
    <location>
        <begin position="193"/>
        <end position="205"/>
    </location>
</feature>
<dbReference type="Proteomes" id="UP000250140">
    <property type="component" value="Unassembled WGS sequence"/>
</dbReference>
<sequence length="337" mass="35393">MGWFGSMALAWKYATIFGILLGVTLLAGFTKVLYDRNKLKKHTKEQELEAGRKEDQVELNTREKDEGDLFGVRAIEAGYFAGIPQSRPGSAAGSIAGTPSMSTNTLVGSFASPKIKTQSVSSSVSSFPLASANSRNSADPSSVLLSASSSPPNGKVPPTMKLRPSEAELNGRINHSPAVNMNLSVPPSPVLAQGSQSPVFSGSDSGESEGRQSPQSLSPHSPSFLSTDRVKPGHYVPAPPQLLTPEGSSVSVRTVATPENPAYTAKSATASMVSGQDVSPGHSAPPSPGPPSPEVRTPTMPSRALRDNPRSLFPVSEPRPLRTRKGSAQAEGEQPRE</sequence>
<dbReference type="EMBL" id="KV748835">
    <property type="protein sequence ID" value="OCL12748.1"/>
    <property type="molecule type" value="Genomic_DNA"/>
</dbReference>
<feature type="compositionally biased region" description="Low complexity" evidence="1">
    <location>
        <begin position="137"/>
        <end position="152"/>
    </location>
</feature>
<keyword evidence="4" id="KW-1185">Reference proteome</keyword>
<reference evidence="3 4" key="1">
    <citation type="journal article" date="2016" name="Nat. Commun.">
        <title>Ectomycorrhizal ecology is imprinted in the genome of the dominant symbiotic fungus Cenococcum geophilum.</title>
        <authorList>
            <consortium name="DOE Joint Genome Institute"/>
            <person name="Peter M."/>
            <person name="Kohler A."/>
            <person name="Ohm R.A."/>
            <person name="Kuo A."/>
            <person name="Krutzmann J."/>
            <person name="Morin E."/>
            <person name="Arend M."/>
            <person name="Barry K.W."/>
            <person name="Binder M."/>
            <person name="Choi C."/>
            <person name="Clum A."/>
            <person name="Copeland A."/>
            <person name="Grisel N."/>
            <person name="Haridas S."/>
            <person name="Kipfer T."/>
            <person name="LaButti K."/>
            <person name="Lindquist E."/>
            <person name="Lipzen A."/>
            <person name="Maire R."/>
            <person name="Meier B."/>
            <person name="Mihaltcheva S."/>
            <person name="Molinier V."/>
            <person name="Murat C."/>
            <person name="Poggeler S."/>
            <person name="Quandt C.A."/>
            <person name="Sperisen C."/>
            <person name="Tritt A."/>
            <person name="Tisserant E."/>
            <person name="Crous P.W."/>
            <person name="Henrissat B."/>
            <person name="Nehls U."/>
            <person name="Egli S."/>
            <person name="Spatafora J.W."/>
            <person name="Grigoriev I.V."/>
            <person name="Martin F.M."/>
        </authorList>
    </citation>
    <scope>NUCLEOTIDE SEQUENCE [LARGE SCALE GENOMIC DNA]</scope>
    <source>
        <strain evidence="3 4">CBS 207.34</strain>
    </source>
</reference>
<keyword evidence="2" id="KW-1133">Transmembrane helix</keyword>
<keyword evidence="2" id="KW-0812">Transmembrane</keyword>